<organism evidence="3">
    <name type="scientific">Apis cerana</name>
    <name type="common">Indian honeybee</name>
    <dbReference type="NCBI Taxonomy" id="7461"/>
    <lineage>
        <taxon>Eukaryota</taxon>
        <taxon>Metazoa</taxon>
        <taxon>Ecdysozoa</taxon>
        <taxon>Arthropoda</taxon>
        <taxon>Hexapoda</taxon>
        <taxon>Insecta</taxon>
        <taxon>Pterygota</taxon>
        <taxon>Neoptera</taxon>
        <taxon>Endopterygota</taxon>
        <taxon>Hymenoptera</taxon>
        <taxon>Apocrita</taxon>
        <taxon>Aculeata</taxon>
        <taxon>Apoidea</taxon>
        <taxon>Anthophila</taxon>
        <taxon>Apidae</taxon>
        <taxon>Apis</taxon>
    </lineage>
</organism>
<protein>
    <submittedName>
        <fullName evidence="3">Uncharacterized protein</fullName>
    </submittedName>
</protein>
<feature type="signal peptide" evidence="2">
    <location>
        <begin position="1"/>
        <end position="25"/>
    </location>
</feature>
<evidence type="ECO:0000256" key="2">
    <source>
        <dbReference type="SAM" id="SignalP"/>
    </source>
</evidence>
<keyword evidence="1" id="KW-0175">Coiled coil</keyword>
<proteinExistence type="evidence at transcript level"/>
<evidence type="ECO:0000313" key="3">
    <source>
        <dbReference type="EMBL" id="AEY61518.1"/>
    </source>
</evidence>
<sequence>MRRSIVASISVVILVGAMLCSISDGQVYMGTNWLKDLHENINALNRNLQQNMYQLQQRIHNTVQRNLEHVHRLTENLDNNSNNMMQMIGGNSVIVSNNDGTKIVQSGRTSDGKPYIRESTDKIIGDTLQHIERIYDPITNTSKMHGYTLNLKDPSAKPVPLNDTV</sequence>
<gene>
    <name evidence="3" type="ORF">ACCB12784</name>
</gene>
<feature type="chain" id="PRO_5004778140" evidence="2">
    <location>
        <begin position="26"/>
        <end position="165"/>
    </location>
</feature>
<feature type="coiled-coil region" evidence="1">
    <location>
        <begin position="34"/>
        <end position="65"/>
    </location>
</feature>
<reference evidence="3" key="1">
    <citation type="submission" date="2011-11" db="EMBL/GenBank/DDBJ databases">
        <title>Decoding the brain transcriptome of the Eastern honeybee (Apis cerana) based on pyrosequencing.</title>
        <authorList>
            <person name="Sun L."/>
            <person name="Zheng H."/>
            <person name="Wang Y."/>
            <person name="Xie X."/>
            <person name="Zhu Y."/>
            <person name="Gu W."/>
            <person name="Wang S."/>
        </authorList>
    </citation>
    <scope>NUCLEOTIDE SEQUENCE</scope>
    <source>
        <tissue evidence="3">Brain</tissue>
    </source>
</reference>
<keyword evidence="2" id="KW-0732">Signal</keyword>
<name>V9IK52_APICE</name>
<evidence type="ECO:0000256" key="1">
    <source>
        <dbReference type="SAM" id="Coils"/>
    </source>
</evidence>
<dbReference type="EMBL" id="JR051563">
    <property type="protein sequence ID" value="AEY61518.1"/>
    <property type="molecule type" value="mRNA"/>
</dbReference>
<dbReference type="AlphaFoldDB" id="V9IK52"/>
<accession>V9IK52</accession>